<proteinExistence type="predicted"/>
<evidence type="ECO:0000256" key="1">
    <source>
        <dbReference type="ARBA" id="ARBA00023015"/>
    </source>
</evidence>
<dbReference type="Gene3D" id="1.10.260.40">
    <property type="entry name" value="lambda repressor-like DNA-binding domains"/>
    <property type="match status" value="1"/>
</dbReference>
<evidence type="ECO:0000256" key="2">
    <source>
        <dbReference type="ARBA" id="ARBA00023125"/>
    </source>
</evidence>
<dbReference type="PROSITE" id="PS50943">
    <property type="entry name" value="HTH_CROC1"/>
    <property type="match status" value="1"/>
</dbReference>
<name>A0A6I0ERA0_9FIRM</name>
<dbReference type="SUPFAM" id="SSF47413">
    <property type="entry name" value="lambda repressor-like DNA-binding domains"/>
    <property type="match status" value="1"/>
</dbReference>
<dbReference type="InterPro" id="IPR010982">
    <property type="entry name" value="Lambda_DNA-bd_dom_sf"/>
</dbReference>
<dbReference type="EMBL" id="WBXO01000014">
    <property type="protein sequence ID" value="KAB2951160.1"/>
    <property type="molecule type" value="Genomic_DNA"/>
</dbReference>
<sequence>MHSKMSFGNRVRTLREKSGISLNKMARTLEVSAGYLSNLESGKTENVTVHFLESLQQNLGLNACLICGQKKESALIHDLEPELQLRIQRIQEILFDMAKSNPKQVEYLLGLLECGLGGMNREDSVESPENDLPRHH</sequence>
<dbReference type="GO" id="GO:0005829">
    <property type="term" value="C:cytosol"/>
    <property type="evidence" value="ECO:0007669"/>
    <property type="project" value="TreeGrafter"/>
</dbReference>
<dbReference type="AlphaFoldDB" id="A0A6I0ERA0"/>
<evidence type="ECO:0000313" key="5">
    <source>
        <dbReference type="EMBL" id="KAB2951160.1"/>
    </source>
</evidence>
<evidence type="ECO:0000313" key="6">
    <source>
        <dbReference type="Proteomes" id="UP000468766"/>
    </source>
</evidence>
<dbReference type="GO" id="GO:0003700">
    <property type="term" value="F:DNA-binding transcription factor activity"/>
    <property type="evidence" value="ECO:0007669"/>
    <property type="project" value="TreeGrafter"/>
</dbReference>
<dbReference type="Pfam" id="PF13560">
    <property type="entry name" value="HTH_31"/>
    <property type="match status" value="1"/>
</dbReference>
<keyword evidence="3" id="KW-0804">Transcription</keyword>
<evidence type="ECO:0000256" key="3">
    <source>
        <dbReference type="ARBA" id="ARBA00023163"/>
    </source>
</evidence>
<feature type="domain" description="HTH cro/C1-type" evidence="4">
    <location>
        <begin position="11"/>
        <end position="66"/>
    </location>
</feature>
<dbReference type="CDD" id="cd00093">
    <property type="entry name" value="HTH_XRE"/>
    <property type="match status" value="1"/>
</dbReference>
<dbReference type="Proteomes" id="UP000468766">
    <property type="component" value="Unassembled WGS sequence"/>
</dbReference>
<dbReference type="InterPro" id="IPR050807">
    <property type="entry name" value="TransReg_Diox_bact_type"/>
</dbReference>
<evidence type="ECO:0000259" key="4">
    <source>
        <dbReference type="PROSITE" id="PS50943"/>
    </source>
</evidence>
<keyword evidence="6" id="KW-1185">Reference proteome</keyword>
<comment type="caution">
    <text evidence="5">The sequence shown here is derived from an EMBL/GenBank/DDBJ whole genome shotgun (WGS) entry which is preliminary data.</text>
</comment>
<dbReference type="PANTHER" id="PTHR46797:SF23">
    <property type="entry name" value="HTH-TYPE TRANSCRIPTIONAL REGULATOR SUTR"/>
    <property type="match status" value="1"/>
</dbReference>
<dbReference type="InterPro" id="IPR001387">
    <property type="entry name" value="Cro/C1-type_HTH"/>
</dbReference>
<accession>A0A6I0ERA0</accession>
<dbReference type="RefSeq" id="WP_151621698.1">
    <property type="nucleotide sequence ID" value="NZ_WBXO01000014.1"/>
</dbReference>
<dbReference type="SMART" id="SM00530">
    <property type="entry name" value="HTH_XRE"/>
    <property type="match status" value="1"/>
</dbReference>
<keyword evidence="1" id="KW-0805">Transcription regulation</keyword>
<dbReference type="PANTHER" id="PTHR46797">
    <property type="entry name" value="HTH-TYPE TRANSCRIPTIONAL REGULATOR"/>
    <property type="match status" value="1"/>
</dbReference>
<protein>
    <submittedName>
        <fullName evidence="5">Helix-turn-helix transcriptional regulator</fullName>
    </submittedName>
</protein>
<reference evidence="5 6" key="1">
    <citation type="submission" date="2019-10" db="EMBL/GenBank/DDBJ databases">
        <title>Whole-genome sequence of the extremophile Heliorestis acidaminivorans DSM 24790.</title>
        <authorList>
            <person name="Kyndt J.A."/>
            <person name="Meyer T.E."/>
        </authorList>
    </citation>
    <scope>NUCLEOTIDE SEQUENCE [LARGE SCALE GENOMIC DNA]</scope>
    <source>
        <strain evidence="5 6">DSM 24790</strain>
    </source>
</reference>
<gene>
    <name evidence="5" type="ORF">F9B85_13215</name>
</gene>
<organism evidence="5 6">
    <name type="scientific">Heliorestis acidaminivorans</name>
    <dbReference type="NCBI Taxonomy" id="553427"/>
    <lineage>
        <taxon>Bacteria</taxon>
        <taxon>Bacillati</taxon>
        <taxon>Bacillota</taxon>
        <taxon>Clostridia</taxon>
        <taxon>Eubacteriales</taxon>
        <taxon>Heliobacteriaceae</taxon>
        <taxon>Heliorestis</taxon>
    </lineage>
</organism>
<keyword evidence="2" id="KW-0238">DNA-binding</keyword>
<dbReference type="GO" id="GO:0003677">
    <property type="term" value="F:DNA binding"/>
    <property type="evidence" value="ECO:0007669"/>
    <property type="project" value="UniProtKB-KW"/>
</dbReference>
<dbReference type="OrthoDB" id="371153at2"/>